<dbReference type="PANTHER" id="PTHR30329:SF20">
    <property type="entry name" value="EXPORTED PROTEIN"/>
    <property type="match status" value="1"/>
</dbReference>
<dbReference type="EMBL" id="BAABLK010000022">
    <property type="protein sequence ID" value="GAA5226465.1"/>
    <property type="molecule type" value="Genomic_DNA"/>
</dbReference>
<evidence type="ECO:0000259" key="3">
    <source>
        <dbReference type="PROSITE" id="PS51123"/>
    </source>
</evidence>
<dbReference type="PROSITE" id="PS51123">
    <property type="entry name" value="OMPA_2"/>
    <property type="match status" value="1"/>
</dbReference>
<organism evidence="4 5">
    <name type="scientific">Paeniglutamicibacter antarcticus</name>
    <dbReference type="NCBI Taxonomy" id="494023"/>
    <lineage>
        <taxon>Bacteria</taxon>
        <taxon>Bacillati</taxon>
        <taxon>Actinomycetota</taxon>
        <taxon>Actinomycetes</taxon>
        <taxon>Micrococcales</taxon>
        <taxon>Micrococcaceae</taxon>
        <taxon>Paeniglutamicibacter</taxon>
    </lineage>
</organism>
<reference evidence="5" key="1">
    <citation type="journal article" date="2019" name="Int. J. Syst. Evol. Microbiol.">
        <title>The Global Catalogue of Microorganisms (GCM) 10K type strain sequencing project: providing services to taxonomists for standard genome sequencing and annotation.</title>
        <authorList>
            <consortium name="The Broad Institute Genomics Platform"/>
            <consortium name="The Broad Institute Genome Sequencing Center for Infectious Disease"/>
            <person name="Wu L."/>
            <person name="Ma J."/>
        </authorList>
    </citation>
    <scope>NUCLEOTIDE SEQUENCE [LARGE SCALE GENOMIC DNA]</scope>
    <source>
        <strain evidence="5">JCM 18952</strain>
    </source>
</reference>
<comment type="caution">
    <text evidence="4">The sequence shown here is derived from an EMBL/GenBank/DDBJ whole genome shotgun (WGS) entry which is preliminary data.</text>
</comment>
<dbReference type="SUPFAM" id="SSF103088">
    <property type="entry name" value="OmpA-like"/>
    <property type="match status" value="1"/>
</dbReference>
<gene>
    <name evidence="4" type="ORF">GCM10025778_09980</name>
</gene>
<proteinExistence type="predicted"/>
<dbReference type="InterPro" id="IPR036737">
    <property type="entry name" value="OmpA-like_sf"/>
</dbReference>
<evidence type="ECO:0000256" key="1">
    <source>
        <dbReference type="PROSITE-ProRule" id="PRU00473"/>
    </source>
</evidence>
<dbReference type="CDD" id="cd07185">
    <property type="entry name" value="OmpA_C-like"/>
    <property type="match status" value="1"/>
</dbReference>
<feature type="domain" description="OmpA-like" evidence="3">
    <location>
        <begin position="1"/>
        <end position="103"/>
    </location>
</feature>
<sequence length="103" mass="10921">MFTPDSSKLPGSAADKIGSLVEKIPKGAKVLVYGHTDSVTGKVDNKELSKDRAEAVAAVLNDERSDLSLSVKGMAATEPAVREDPSDPSSFAANRRVEITYSQ</sequence>
<dbReference type="PANTHER" id="PTHR30329">
    <property type="entry name" value="STATOR ELEMENT OF FLAGELLAR MOTOR COMPLEX"/>
    <property type="match status" value="1"/>
</dbReference>
<evidence type="ECO:0000313" key="4">
    <source>
        <dbReference type="EMBL" id="GAA5226465.1"/>
    </source>
</evidence>
<accession>A0ABP9TNA0</accession>
<dbReference type="InterPro" id="IPR006665">
    <property type="entry name" value="OmpA-like"/>
</dbReference>
<dbReference type="RefSeq" id="WP_210099538.1">
    <property type="nucleotide sequence ID" value="NZ_BAABLK010000022.1"/>
</dbReference>
<dbReference type="Gene3D" id="3.30.1330.60">
    <property type="entry name" value="OmpA-like domain"/>
    <property type="match status" value="1"/>
</dbReference>
<feature type="region of interest" description="Disordered" evidence="2">
    <location>
        <begin position="76"/>
        <end position="103"/>
    </location>
</feature>
<evidence type="ECO:0000256" key="2">
    <source>
        <dbReference type="SAM" id="MobiDB-lite"/>
    </source>
</evidence>
<dbReference type="Pfam" id="PF00691">
    <property type="entry name" value="OmpA"/>
    <property type="match status" value="1"/>
</dbReference>
<name>A0ABP9TNA0_9MICC</name>
<evidence type="ECO:0000313" key="5">
    <source>
        <dbReference type="Proteomes" id="UP001501257"/>
    </source>
</evidence>
<protein>
    <recommendedName>
        <fullName evidence="3">OmpA-like domain-containing protein</fullName>
    </recommendedName>
</protein>
<dbReference type="Proteomes" id="UP001501257">
    <property type="component" value="Unassembled WGS sequence"/>
</dbReference>
<keyword evidence="1" id="KW-0472">Membrane</keyword>
<dbReference type="InterPro" id="IPR050330">
    <property type="entry name" value="Bact_OuterMem_StrucFunc"/>
</dbReference>
<keyword evidence="5" id="KW-1185">Reference proteome</keyword>